<keyword evidence="1" id="KW-0472">Membrane</keyword>
<dbReference type="EMBL" id="CDMW01000001">
    <property type="protein sequence ID" value="CEL89888.1"/>
    <property type="molecule type" value="Genomic_DNA"/>
</dbReference>
<protein>
    <recommendedName>
        <fullName evidence="4">Integral membrane protein</fullName>
    </recommendedName>
</protein>
<evidence type="ECO:0000313" key="3">
    <source>
        <dbReference type="Proteomes" id="UP000183504"/>
    </source>
</evidence>
<dbReference type="NCBIfam" id="TIGR02206">
    <property type="entry name" value="intg_mem_TP0381"/>
    <property type="match status" value="1"/>
</dbReference>
<proteinExistence type="predicted"/>
<feature type="transmembrane region" description="Helical" evidence="1">
    <location>
        <begin position="18"/>
        <end position="36"/>
    </location>
</feature>
<sequence>MGIRDMFTTYKTEPPQLGLWYFVLLGLVFAISWLSYRYYNRKAYQQLFVGMQACQLIGLYSWYMLTAAPLSESLPFYHCRMAMFALMFLPNRSMYKFYFALLGTFGSIVAFIYPIYDPYPFPHITILSFIIGHLALLGNCLIYLFRYYHTFSMSWQRVVWTTFLMNAFLLVINMLTKGSYGFLTDPPLVGDHGLLLNYLLVSIVLSAAVCLVSEIFKRVEQTKEVKLT</sequence>
<reference evidence="2 3" key="1">
    <citation type="submission" date="2015-01" db="EMBL/GenBank/DDBJ databases">
        <authorList>
            <person name="Pelicic Vladimir"/>
        </authorList>
    </citation>
    <scope>NUCLEOTIDE SEQUENCE [LARGE SCALE GENOMIC DNA]</scope>
    <source>
        <strain evidence="2 3">2908</strain>
    </source>
</reference>
<gene>
    <name evidence="2" type="ORF">SSV_0579</name>
</gene>
<evidence type="ECO:0000313" key="2">
    <source>
        <dbReference type="EMBL" id="CEL89888.1"/>
    </source>
</evidence>
<feature type="transmembrane region" description="Helical" evidence="1">
    <location>
        <begin position="122"/>
        <end position="145"/>
    </location>
</feature>
<keyword evidence="1" id="KW-0812">Transmembrane</keyword>
<evidence type="ECO:0000256" key="1">
    <source>
        <dbReference type="SAM" id="Phobius"/>
    </source>
</evidence>
<dbReference type="AlphaFoldDB" id="A0A0B7GMA9"/>
<dbReference type="Pfam" id="PF14808">
    <property type="entry name" value="TMEM164"/>
    <property type="match status" value="1"/>
</dbReference>
<evidence type="ECO:0008006" key="4">
    <source>
        <dbReference type="Google" id="ProtNLM"/>
    </source>
</evidence>
<dbReference type="InterPro" id="IPR011737">
    <property type="entry name" value="CHP02206_TP0381"/>
</dbReference>
<dbReference type="RefSeq" id="WP_072073628.1">
    <property type="nucleotide sequence ID" value="NZ_CDMW01000001.1"/>
</dbReference>
<organism evidence="2 3">
    <name type="scientific">Streptococcus sanguinis</name>
    <dbReference type="NCBI Taxonomy" id="1305"/>
    <lineage>
        <taxon>Bacteria</taxon>
        <taxon>Bacillati</taxon>
        <taxon>Bacillota</taxon>
        <taxon>Bacilli</taxon>
        <taxon>Lactobacillales</taxon>
        <taxon>Streptococcaceae</taxon>
        <taxon>Streptococcus</taxon>
    </lineage>
</organism>
<name>A0A0B7GMA9_STRSA</name>
<accession>A0A0B7GMA9</accession>
<feature type="transmembrane region" description="Helical" evidence="1">
    <location>
        <begin position="97"/>
        <end position="116"/>
    </location>
</feature>
<keyword evidence="1" id="KW-1133">Transmembrane helix</keyword>
<feature type="transmembrane region" description="Helical" evidence="1">
    <location>
        <begin position="157"/>
        <end position="175"/>
    </location>
</feature>
<feature type="transmembrane region" description="Helical" evidence="1">
    <location>
        <begin position="195"/>
        <end position="216"/>
    </location>
</feature>
<feature type="transmembrane region" description="Helical" evidence="1">
    <location>
        <begin position="48"/>
        <end position="68"/>
    </location>
</feature>
<dbReference type="Proteomes" id="UP000183504">
    <property type="component" value="Unassembled WGS sequence"/>
</dbReference>